<evidence type="ECO:0000313" key="2">
    <source>
        <dbReference type="Proteomes" id="UP000253517"/>
    </source>
</evidence>
<gene>
    <name evidence="1" type="ORF">DES35_101762</name>
</gene>
<accession>A0A369A8K8</accession>
<comment type="caution">
    <text evidence="1">The sequence shown here is derived from an EMBL/GenBank/DDBJ whole genome shotgun (WGS) entry which is preliminary data.</text>
</comment>
<dbReference type="AlphaFoldDB" id="A0A369A8K8"/>
<reference evidence="1 2" key="1">
    <citation type="submission" date="2018-07" db="EMBL/GenBank/DDBJ databases">
        <title>Genomic Encyclopedia of Type Strains, Phase IV (KMG-IV): sequencing the most valuable type-strain genomes for metagenomic binning, comparative biology and taxonomic classification.</title>
        <authorList>
            <person name="Goeker M."/>
        </authorList>
    </citation>
    <scope>NUCLEOTIDE SEQUENCE [LARGE SCALE GENOMIC DNA]</scope>
    <source>
        <strain evidence="1 2">DSM 21410</strain>
    </source>
</reference>
<keyword evidence="2" id="KW-1185">Reference proteome</keyword>
<name>A0A369A8K8_9FLAO</name>
<sequence length="134" mass="15194">MLIAKYFLFLILNAYQLILPGFGGLESSSQAPNQIFINKVQLFERAQVTSPVAVNPTTYPEYIFYIAESSEKESEEEGIHQTDHTTFLSRKISFLLKNRKTSTYQKFSSKSLFHLNTSLCILFGTLKLDSLSAV</sequence>
<organism evidence="1 2">
    <name type="scientific">Schleiferia thermophila</name>
    <dbReference type="NCBI Taxonomy" id="884107"/>
    <lineage>
        <taxon>Bacteria</taxon>
        <taxon>Pseudomonadati</taxon>
        <taxon>Bacteroidota</taxon>
        <taxon>Flavobacteriia</taxon>
        <taxon>Flavobacteriales</taxon>
        <taxon>Schleiferiaceae</taxon>
        <taxon>Schleiferia</taxon>
    </lineage>
</organism>
<evidence type="ECO:0000313" key="1">
    <source>
        <dbReference type="EMBL" id="RCX05475.1"/>
    </source>
</evidence>
<proteinExistence type="predicted"/>
<dbReference type="EMBL" id="QPJS01000001">
    <property type="protein sequence ID" value="RCX05475.1"/>
    <property type="molecule type" value="Genomic_DNA"/>
</dbReference>
<dbReference type="RefSeq" id="WP_114365810.1">
    <property type="nucleotide sequence ID" value="NZ_BHZF01000001.1"/>
</dbReference>
<dbReference type="Proteomes" id="UP000253517">
    <property type="component" value="Unassembled WGS sequence"/>
</dbReference>
<protein>
    <submittedName>
        <fullName evidence="1">Uncharacterized protein</fullName>
    </submittedName>
</protein>